<feature type="transmembrane region" description="Helical" evidence="7">
    <location>
        <begin position="334"/>
        <end position="353"/>
    </location>
</feature>
<dbReference type="PANTHER" id="PTHR33362">
    <property type="entry name" value="SIALIC ACID TRAP TRANSPORTER PERMEASE PROTEIN SIAT-RELATED"/>
    <property type="match status" value="1"/>
</dbReference>
<feature type="transmembrane region" description="Helical" evidence="7">
    <location>
        <begin position="359"/>
        <end position="386"/>
    </location>
</feature>
<dbReference type="Proteomes" id="UP000248916">
    <property type="component" value="Unassembled WGS sequence"/>
</dbReference>
<dbReference type="OrthoDB" id="9790209at2"/>
<dbReference type="PIRSF" id="PIRSF006066">
    <property type="entry name" value="HI0050"/>
    <property type="match status" value="1"/>
</dbReference>
<proteinExistence type="inferred from homology"/>
<evidence type="ECO:0000256" key="6">
    <source>
        <dbReference type="ARBA" id="ARBA00023136"/>
    </source>
</evidence>
<feature type="transmembrane region" description="Helical" evidence="7">
    <location>
        <begin position="398"/>
        <end position="421"/>
    </location>
</feature>
<evidence type="ECO:0000256" key="1">
    <source>
        <dbReference type="ARBA" id="ARBA00004429"/>
    </source>
</evidence>
<evidence type="ECO:0000313" key="10">
    <source>
        <dbReference type="Proteomes" id="UP000248916"/>
    </source>
</evidence>
<accession>A0A2W7Q642</accession>
<keyword evidence="5 7" id="KW-1133">Transmembrane helix</keyword>
<protein>
    <recommendedName>
        <fullName evidence="7">TRAP transporter large permease protein</fullName>
    </recommendedName>
</protein>
<dbReference type="GO" id="GO:0022857">
    <property type="term" value="F:transmembrane transporter activity"/>
    <property type="evidence" value="ECO:0007669"/>
    <property type="project" value="UniProtKB-UniRule"/>
</dbReference>
<feature type="transmembrane region" description="Helical" evidence="7">
    <location>
        <begin position="47"/>
        <end position="66"/>
    </location>
</feature>
<gene>
    <name evidence="9" type="ORF">LX81_01831</name>
</gene>
<comment type="subcellular location">
    <subcellularLocation>
        <location evidence="1 7">Cell inner membrane</location>
        <topology evidence="1 7">Multi-pass membrane protein</topology>
    </subcellularLocation>
</comment>
<comment type="caution">
    <text evidence="7">Lacks conserved residue(s) required for the propagation of feature annotation.</text>
</comment>
<comment type="similarity">
    <text evidence="7">Belongs to the TRAP transporter large permease family.</text>
</comment>
<evidence type="ECO:0000256" key="2">
    <source>
        <dbReference type="ARBA" id="ARBA00022475"/>
    </source>
</evidence>
<dbReference type="InterPro" id="IPR010656">
    <property type="entry name" value="DctM"/>
</dbReference>
<feature type="transmembrane region" description="Helical" evidence="7">
    <location>
        <begin position="300"/>
        <end position="327"/>
    </location>
</feature>
<comment type="caution">
    <text evidence="9">The sequence shown here is derived from an EMBL/GenBank/DDBJ whole genome shotgun (WGS) entry which is preliminary data.</text>
</comment>
<sequence>MMLTFLFLSFAALCVLRVPIAFAMLISSTVTIWLQGDVPLSIVTQRIWVGLNNFPLLAVPFFLFVGQMMNEAKISDRLVDFSRSIVGHLRGGLAHVNVVVSMIFAGISGVSSADTMGVGSVMIPAMEKEGYPKGFAVGVTAASSTLGNIIPPSLMMIIYAATAGVSVGAMFLAGIVPGILVGLGQMIWSWRAAGKLGIGADQTFSARRVVRTGRASALALLVPVIVIGGIIGGIFTATEASVVAALYAVLLAVAYREFSPRRLYAVMEDSVGLFSLSLLCVAAASLWGWLLAFYNVPQSVVAAFAEAGLLSSHYFVLIFVVLVFLVIGTFMDAIPAIIILQPIVGELAASVGIDPYHLGVVIVLTLAIGLITPPYGLCLLIAAELAKMPIVPAMRALIPFYLVSLGVVAIAVLFPDLVLWIPQAVMPQYAP</sequence>
<dbReference type="InterPro" id="IPR004681">
    <property type="entry name" value="TRAP_DctM"/>
</dbReference>
<dbReference type="NCBIfam" id="TIGR00786">
    <property type="entry name" value="dctM"/>
    <property type="match status" value="1"/>
</dbReference>
<evidence type="ECO:0000256" key="7">
    <source>
        <dbReference type="RuleBase" id="RU369079"/>
    </source>
</evidence>
<dbReference type="PANTHER" id="PTHR33362:SF2">
    <property type="entry name" value="TRAP TRANSPORTER LARGE PERMEASE PROTEIN"/>
    <property type="match status" value="1"/>
</dbReference>
<comment type="subunit">
    <text evidence="7">The complex comprises the extracytoplasmic solute receptor protein and the two transmembrane proteins.</text>
</comment>
<feature type="transmembrane region" description="Helical" evidence="7">
    <location>
        <begin position="241"/>
        <end position="258"/>
    </location>
</feature>
<dbReference type="RefSeq" id="WP_111536965.1">
    <property type="nucleotide sequence ID" value="NZ_QKZL01000005.1"/>
</dbReference>
<feature type="transmembrane region" description="Helical" evidence="7">
    <location>
        <begin position="270"/>
        <end position="294"/>
    </location>
</feature>
<organism evidence="9 10">
    <name type="scientific">Palleronia aestuarii</name>
    <dbReference type="NCBI Taxonomy" id="568105"/>
    <lineage>
        <taxon>Bacteria</taxon>
        <taxon>Pseudomonadati</taxon>
        <taxon>Pseudomonadota</taxon>
        <taxon>Alphaproteobacteria</taxon>
        <taxon>Rhodobacterales</taxon>
        <taxon>Roseobacteraceae</taxon>
        <taxon>Palleronia</taxon>
    </lineage>
</organism>
<feature type="transmembrane region" description="Helical" evidence="7">
    <location>
        <begin position="156"/>
        <end position="181"/>
    </location>
</feature>
<evidence type="ECO:0000259" key="8">
    <source>
        <dbReference type="Pfam" id="PF06808"/>
    </source>
</evidence>
<evidence type="ECO:0000256" key="3">
    <source>
        <dbReference type="ARBA" id="ARBA00022519"/>
    </source>
</evidence>
<keyword evidence="10" id="KW-1185">Reference proteome</keyword>
<dbReference type="GO" id="GO:0005886">
    <property type="term" value="C:plasma membrane"/>
    <property type="evidence" value="ECO:0007669"/>
    <property type="project" value="UniProtKB-SubCell"/>
</dbReference>
<dbReference type="AlphaFoldDB" id="A0A2W7Q642"/>
<feature type="domain" description="TRAP C4-dicarboxylate transport system permease DctM subunit" evidence="8">
    <location>
        <begin position="7"/>
        <end position="416"/>
    </location>
</feature>
<keyword evidence="2" id="KW-1003">Cell membrane</keyword>
<evidence type="ECO:0000256" key="4">
    <source>
        <dbReference type="ARBA" id="ARBA00022692"/>
    </source>
</evidence>
<comment type="function">
    <text evidence="7">Part of the tripartite ATP-independent periplasmic (TRAP) transport system.</text>
</comment>
<keyword evidence="7" id="KW-0813">Transport</keyword>
<feature type="transmembrane region" description="Helical" evidence="7">
    <location>
        <begin position="217"/>
        <end position="235"/>
    </location>
</feature>
<evidence type="ECO:0000313" key="9">
    <source>
        <dbReference type="EMBL" id="PZX17199.1"/>
    </source>
</evidence>
<keyword evidence="6 7" id="KW-0472">Membrane</keyword>
<evidence type="ECO:0000256" key="5">
    <source>
        <dbReference type="ARBA" id="ARBA00022989"/>
    </source>
</evidence>
<dbReference type="EMBL" id="QKZL01000005">
    <property type="protein sequence ID" value="PZX17199.1"/>
    <property type="molecule type" value="Genomic_DNA"/>
</dbReference>
<keyword evidence="3 7" id="KW-0997">Cell inner membrane</keyword>
<dbReference type="Pfam" id="PF06808">
    <property type="entry name" value="DctM"/>
    <property type="match status" value="1"/>
</dbReference>
<reference evidence="9 10" key="1">
    <citation type="submission" date="2018-06" db="EMBL/GenBank/DDBJ databases">
        <title>Genomic Encyclopedia of Archaeal and Bacterial Type Strains, Phase II (KMG-II): from individual species to whole genera.</title>
        <authorList>
            <person name="Goeker M."/>
        </authorList>
    </citation>
    <scope>NUCLEOTIDE SEQUENCE [LARGE SCALE GENOMIC DNA]</scope>
    <source>
        <strain evidence="9 10">DSM 22009</strain>
    </source>
</reference>
<name>A0A2W7Q642_9RHOB</name>
<keyword evidence="4 7" id="KW-0812">Transmembrane</keyword>
<feature type="transmembrane region" description="Helical" evidence="7">
    <location>
        <begin position="87"/>
        <end position="107"/>
    </location>
</feature>